<accession>A0ACB6R1Q3</accession>
<dbReference type="EMBL" id="MU003500">
    <property type="protein sequence ID" value="KAF2473184.1"/>
    <property type="molecule type" value="Genomic_DNA"/>
</dbReference>
<protein>
    <submittedName>
        <fullName evidence="1">Uncharacterized protein</fullName>
    </submittedName>
</protein>
<dbReference type="Proteomes" id="UP000799755">
    <property type="component" value="Unassembled WGS sequence"/>
</dbReference>
<organism evidence="1 2">
    <name type="scientific">Lindgomyces ingoldianus</name>
    <dbReference type="NCBI Taxonomy" id="673940"/>
    <lineage>
        <taxon>Eukaryota</taxon>
        <taxon>Fungi</taxon>
        <taxon>Dikarya</taxon>
        <taxon>Ascomycota</taxon>
        <taxon>Pezizomycotina</taxon>
        <taxon>Dothideomycetes</taxon>
        <taxon>Pleosporomycetidae</taxon>
        <taxon>Pleosporales</taxon>
        <taxon>Lindgomycetaceae</taxon>
        <taxon>Lindgomyces</taxon>
    </lineage>
</organism>
<comment type="caution">
    <text evidence="1">The sequence shown here is derived from an EMBL/GenBank/DDBJ whole genome shotgun (WGS) entry which is preliminary data.</text>
</comment>
<gene>
    <name evidence="1" type="ORF">BDR25DRAFT_352630</name>
</gene>
<sequence length="153" mass="17589">MVEAKLMRKISDFYSLLLEHHRPELKVRKWLAWQCAGLDMVREMNTGLLFLHAARTLKREKDGWIGNIGKHKPHHASRSLGAAVVRLALISKCPILRMDMAGRGHDAGFSLSRTVSSTRSLTKVEQKEDYNCYLRYMTEKGFKPSQIIIESDY</sequence>
<proteinExistence type="predicted"/>
<evidence type="ECO:0000313" key="1">
    <source>
        <dbReference type="EMBL" id="KAF2473184.1"/>
    </source>
</evidence>
<name>A0ACB6R1Q3_9PLEO</name>
<keyword evidence="2" id="KW-1185">Reference proteome</keyword>
<reference evidence="1" key="1">
    <citation type="journal article" date="2020" name="Stud. Mycol.">
        <title>101 Dothideomycetes genomes: a test case for predicting lifestyles and emergence of pathogens.</title>
        <authorList>
            <person name="Haridas S."/>
            <person name="Albert R."/>
            <person name="Binder M."/>
            <person name="Bloem J."/>
            <person name="Labutti K."/>
            <person name="Salamov A."/>
            <person name="Andreopoulos B."/>
            <person name="Baker S."/>
            <person name="Barry K."/>
            <person name="Bills G."/>
            <person name="Bluhm B."/>
            <person name="Cannon C."/>
            <person name="Castanera R."/>
            <person name="Culley D."/>
            <person name="Daum C."/>
            <person name="Ezra D."/>
            <person name="Gonzalez J."/>
            <person name="Henrissat B."/>
            <person name="Kuo A."/>
            <person name="Liang C."/>
            <person name="Lipzen A."/>
            <person name="Lutzoni F."/>
            <person name="Magnuson J."/>
            <person name="Mondo S."/>
            <person name="Nolan M."/>
            <person name="Ohm R."/>
            <person name="Pangilinan J."/>
            <person name="Park H.-J."/>
            <person name="Ramirez L."/>
            <person name="Alfaro M."/>
            <person name="Sun H."/>
            <person name="Tritt A."/>
            <person name="Yoshinaga Y."/>
            <person name="Zwiers L.-H."/>
            <person name="Turgeon B."/>
            <person name="Goodwin S."/>
            <person name="Spatafora J."/>
            <person name="Crous P."/>
            <person name="Grigoriev I."/>
        </authorList>
    </citation>
    <scope>NUCLEOTIDE SEQUENCE</scope>
    <source>
        <strain evidence="1">ATCC 200398</strain>
    </source>
</reference>
<evidence type="ECO:0000313" key="2">
    <source>
        <dbReference type="Proteomes" id="UP000799755"/>
    </source>
</evidence>